<dbReference type="Proteomes" id="UP000016600">
    <property type="component" value="Unassembled WGS sequence"/>
</dbReference>
<organism evidence="1 2">
    <name type="scientific">Hoylesella pleuritidis F0068</name>
    <dbReference type="NCBI Taxonomy" id="1081904"/>
    <lineage>
        <taxon>Bacteria</taxon>
        <taxon>Pseudomonadati</taxon>
        <taxon>Bacteroidota</taxon>
        <taxon>Bacteroidia</taxon>
        <taxon>Bacteroidales</taxon>
        <taxon>Prevotellaceae</taxon>
        <taxon>Hoylesella</taxon>
    </lineage>
</organism>
<sequence>MIFTVALCIACGQTDEERAAEAIARIETLYYNKEYRQALDSIKTLRKRYPKAINARKKALEFWQKASLRITQNDIAHTDSALQAVQRQIAQYGNRVYPAALRIKHDSLQIRYDVLCSTVRVIHKRQKEH</sequence>
<protein>
    <recommendedName>
        <fullName evidence="3">Lipoprotein</fullName>
    </recommendedName>
</protein>
<keyword evidence="2" id="KW-1185">Reference proteome</keyword>
<proteinExistence type="predicted"/>
<dbReference type="AlphaFoldDB" id="U2MXW3"/>
<evidence type="ECO:0008006" key="3">
    <source>
        <dbReference type="Google" id="ProtNLM"/>
    </source>
</evidence>
<reference evidence="1 2" key="1">
    <citation type="submission" date="2013-08" db="EMBL/GenBank/DDBJ databases">
        <authorList>
            <person name="Durkin A.S."/>
            <person name="Haft D.R."/>
            <person name="McCorrison J."/>
            <person name="Torralba M."/>
            <person name="Gillis M."/>
            <person name="Haft D.H."/>
            <person name="Methe B."/>
            <person name="Sutton G."/>
            <person name="Nelson K.E."/>
        </authorList>
    </citation>
    <scope>NUCLEOTIDE SEQUENCE [LARGE SCALE GENOMIC DNA]</scope>
    <source>
        <strain evidence="1 2">F0068</strain>
    </source>
</reference>
<dbReference type="PATRIC" id="fig|1081904.3.peg.195"/>
<comment type="caution">
    <text evidence="1">The sequence shown here is derived from an EMBL/GenBank/DDBJ whole genome shotgun (WGS) entry which is preliminary data.</text>
</comment>
<evidence type="ECO:0000313" key="2">
    <source>
        <dbReference type="Proteomes" id="UP000016600"/>
    </source>
</evidence>
<evidence type="ECO:0000313" key="1">
    <source>
        <dbReference type="EMBL" id="ERK04034.1"/>
    </source>
</evidence>
<name>U2MXW3_9BACT</name>
<accession>U2MXW3</accession>
<dbReference type="EMBL" id="AWET01000006">
    <property type="protein sequence ID" value="ERK04034.1"/>
    <property type="molecule type" value="Genomic_DNA"/>
</dbReference>
<gene>
    <name evidence="1" type="ORF">HMPREF1218_1865</name>
</gene>